<comment type="caution">
    <text evidence="11">The sequence shown here is derived from an EMBL/GenBank/DDBJ whole genome shotgun (WGS) entry which is preliminary data.</text>
</comment>
<dbReference type="InterPro" id="IPR050180">
    <property type="entry name" value="RNR_Ribonuclease"/>
</dbReference>
<dbReference type="PANTHER" id="PTHR23355">
    <property type="entry name" value="RIBONUCLEASE"/>
    <property type="match status" value="1"/>
</dbReference>
<comment type="function">
    <text evidence="8">3'-5' exoribonuclease that releases 5'-nucleoside monophosphates and is involved in maturation of structured RNAs.</text>
</comment>
<dbReference type="HAMAP" id="MF_01895">
    <property type="entry name" value="RNase_R"/>
    <property type="match status" value="1"/>
</dbReference>
<dbReference type="Pfam" id="PF08206">
    <property type="entry name" value="OB_RNB"/>
    <property type="match status" value="1"/>
</dbReference>
<keyword evidence="3 8" id="KW-0963">Cytoplasm</keyword>
<protein>
    <recommendedName>
        <fullName evidence="8">Ribonuclease R</fullName>
        <shortName evidence="8">RNase R</shortName>
        <ecNumber evidence="8">3.1.13.1</ecNumber>
    </recommendedName>
</protein>
<evidence type="ECO:0000256" key="2">
    <source>
        <dbReference type="ARBA" id="ARBA00004496"/>
    </source>
</evidence>
<dbReference type="SUPFAM" id="SSF50249">
    <property type="entry name" value="Nucleic acid-binding proteins"/>
    <property type="match status" value="4"/>
</dbReference>
<feature type="compositionally biased region" description="Basic residues" evidence="9">
    <location>
        <begin position="765"/>
        <end position="780"/>
    </location>
</feature>
<dbReference type="InterPro" id="IPR011805">
    <property type="entry name" value="RNase_R"/>
</dbReference>
<dbReference type="PROSITE" id="PS01175">
    <property type="entry name" value="RIBONUCLEASE_II"/>
    <property type="match status" value="1"/>
</dbReference>
<comment type="catalytic activity">
    <reaction evidence="1 8">
        <text>Exonucleolytic cleavage in the 3'- to 5'-direction to yield nucleoside 5'-phosphates.</text>
        <dbReference type="EC" id="3.1.13.1"/>
    </reaction>
</comment>
<dbReference type="NCBIfam" id="TIGR00358">
    <property type="entry name" value="3_prime_RNase"/>
    <property type="match status" value="1"/>
</dbReference>
<dbReference type="InterPro" id="IPR040476">
    <property type="entry name" value="CSD2"/>
</dbReference>
<feature type="region of interest" description="Disordered" evidence="9">
    <location>
        <begin position="751"/>
        <end position="810"/>
    </location>
</feature>
<evidence type="ECO:0000256" key="5">
    <source>
        <dbReference type="ARBA" id="ARBA00022801"/>
    </source>
</evidence>
<dbReference type="Pfam" id="PF00575">
    <property type="entry name" value="S1"/>
    <property type="match status" value="1"/>
</dbReference>
<dbReference type="EC" id="3.1.13.1" evidence="8"/>
<keyword evidence="6 8" id="KW-0269">Exonuclease</keyword>
<comment type="subcellular location">
    <subcellularLocation>
        <location evidence="2 8">Cytoplasm</location>
    </subcellularLocation>
</comment>
<feature type="domain" description="S1 motif" evidence="10">
    <location>
        <begin position="660"/>
        <end position="741"/>
    </location>
</feature>
<sequence length="810" mass="91156">MKDPNSQREADKYENPVPSREFITSYLEQADKALTHMQLCSSFDIFDDERVEAMRRRLIAMTRDGQLICDRQQRYKPISAIPTFDGVVIGHRDGYGFVKPEDGSSDLYLHAREMGKVFDGDSVRVMVSGVDHKGRREARIIQVLKRNTLELVGRYYADGNAGFVVPDSRRMSQEVYIASGNAGEASTGQYVVVQIERHPSRKEKAAGKIIKILGDHLAPGMEIDVALHTHDIPNEWPADVLDEIAGFSEQVSDDAKRHRVDLRDLPLVTIDGEDAKDFDDAVFCEKKKGGGWRLYVAIADVSHYVKLKTGLDKEAQNRATSVYFPGHVVPMLPEVLSNGLCSLKPLVDRLAMVCEMTISAAGRMSGYTFYEAVIQSHARLTYNRVSALLEKPRTKEAQHFKKEAPHLVPHIQELYALYKQLVACREERGAMDFDTTETRIIFSPDRKIETIVPVVRNDAHRIIEECMLSANVAAARFLRKHKLEGLYRVHEGPKEERLLNLKEFLFERGLNLGGGVKPTPGDYLLLAKQIEERPDKHLIQTMMLRSLSQAVYQPDNQGHFGLAYPEYTHFTSPIRRYPDLMIHRAIRSAVRSETPDIAASKNIKQVEGAAFLKRDAIYPYDMQALLNLGEQCSMAERRADDASRDVMAFLKCEYMEGHVGDVFPGVVSAVTGFGLFVELTDVFVEGLVHVSNLTRDYYEFDAARHMLVGERSGTAYALGDSVEVRIVRVDLDERKIDLELVGHKGSVKARRAKKKYASKAESLGPKKKGRRSGSGVKRRAASTDSDAKKPKKKVKKKSRRSSSKTNAKKK</sequence>
<organism evidence="11 12">
    <name type="scientific">Litoribacillus peritrichatus</name>
    <dbReference type="NCBI Taxonomy" id="718191"/>
    <lineage>
        <taxon>Bacteria</taxon>
        <taxon>Pseudomonadati</taxon>
        <taxon>Pseudomonadota</taxon>
        <taxon>Gammaproteobacteria</taxon>
        <taxon>Oceanospirillales</taxon>
        <taxon>Oceanospirillaceae</taxon>
        <taxon>Litoribacillus</taxon>
    </lineage>
</organism>
<dbReference type="InterPro" id="IPR004476">
    <property type="entry name" value="RNase_II/RNase_R"/>
</dbReference>
<comment type="similarity">
    <text evidence="8">Belongs to the RNR ribonuclease family. RNase R subfamily.</text>
</comment>
<gene>
    <name evidence="11" type="primary">rnr_2</name>
    <name evidence="8" type="synonym">rnr</name>
    <name evidence="11" type="ORF">GCM10022277_24690</name>
</gene>
<keyword evidence="12" id="KW-1185">Reference proteome</keyword>
<evidence type="ECO:0000256" key="6">
    <source>
        <dbReference type="ARBA" id="ARBA00022839"/>
    </source>
</evidence>
<keyword evidence="5 8" id="KW-0378">Hydrolase</keyword>
<dbReference type="PANTHER" id="PTHR23355:SF9">
    <property type="entry name" value="DIS3-LIKE EXONUCLEASE 2"/>
    <property type="match status" value="1"/>
</dbReference>
<keyword evidence="7 8" id="KW-0694">RNA-binding</keyword>
<evidence type="ECO:0000259" key="10">
    <source>
        <dbReference type="PROSITE" id="PS50126"/>
    </source>
</evidence>
<dbReference type="InterPro" id="IPR003029">
    <property type="entry name" value="S1_domain"/>
</dbReference>
<dbReference type="InterPro" id="IPR012340">
    <property type="entry name" value="NA-bd_OB-fold"/>
</dbReference>
<evidence type="ECO:0000256" key="9">
    <source>
        <dbReference type="SAM" id="MobiDB-lite"/>
    </source>
</evidence>
<accession>A0ABP7MP83</accession>
<evidence type="ECO:0000256" key="4">
    <source>
        <dbReference type="ARBA" id="ARBA00022722"/>
    </source>
</evidence>
<dbReference type="EMBL" id="BAABBN010000007">
    <property type="protein sequence ID" value="GAA3927424.1"/>
    <property type="molecule type" value="Genomic_DNA"/>
</dbReference>
<name>A0ABP7MP83_9GAMM</name>
<evidence type="ECO:0000256" key="1">
    <source>
        <dbReference type="ARBA" id="ARBA00001849"/>
    </source>
</evidence>
<dbReference type="SMART" id="SM00955">
    <property type="entry name" value="RNB"/>
    <property type="match status" value="1"/>
</dbReference>
<dbReference type="CDD" id="cd04471">
    <property type="entry name" value="S1_RNase_R"/>
    <property type="match status" value="1"/>
</dbReference>
<dbReference type="InterPro" id="IPR013223">
    <property type="entry name" value="RNase_B_OB_dom"/>
</dbReference>
<evidence type="ECO:0000313" key="12">
    <source>
        <dbReference type="Proteomes" id="UP001501565"/>
    </source>
</evidence>
<dbReference type="InterPro" id="IPR022966">
    <property type="entry name" value="RNase_II/R_CS"/>
</dbReference>
<dbReference type="SMART" id="SM00316">
    <property type="entry name" value="S1"/>
    <property type="match status" value="1"/>
</dbReference>
<dbReference type="SMART" id="SM00357">
    <property type="entry name" value="CSP"/>
    <property type="match status" value="1"/>
</dbReference>
<dbReference type="RefSeq" id="WP_344798838.1">
    <property type="nucleotide sequence ID" value="NZ_BAABBN010000007.1"/>
</dbReference>
<dbReference type="Pfam" id="PF17876">
    <property type="entry name" value="CSD2"/>
    <property type="match status" value="1"/>
</dbReference>
<dbReference type="InterPro" id="IPR001900">
    <property type="entry name" value="RNase_II/R"/>
</dbReference>
<dbReference type="Pfam" id="PF00773">
    <property type="entry name" value="RNB"/>
    <property type="match status" value="1"/>
</dbReference>
<evidence type="ECO:0000256" key="8">
    <source>
        <dbReference type="HAMAP-Rule" id="MF_01895"/>
    </source>
</evidence>
<keyword evidence="4 8" id="KW-0540">Nuclease</keyword>
<dbReference type="PROSITE" id="PS50126">
    <property type="entry name" value="S1"/>
    <property type="match status" value="1"/>
</dbReference>
<dbReference type="Gene3D" id="2.40.50.140">
    <property type="entry name" value="Nucleic acid-binding proteins"/>
    <property type="match status" value="2"/>
</dbReference>
<evidence type="ECO:0000256" key="3">
    <source>
        <dbReference type="ARBA" id="ARBA00022490"/>
    </source>
</evidence>
<evidence type="ECO:0000256" key="7">
    <source>
        <dbReference type="ARBA" id="ARBA00022884"/>
    </source>
</evidence>
<dbReference type="Proteomes" id="UP001501565">
    <property type="component" value="Unassembled WGS sequence"/>
</dbReference>
<proteinExistence type="inferred from homology"/>
<dbReference type="InterPro" id="IPR011129">
    <property type="entry name" value="CSD"/>
</dbReference>
<feature type="compositionally biased region" description="Basic residues" evidence="9">
    <location>
        <begin position="789"/>
        <end position="810"/>
    </location>
</feature>
<dbReference type="NCBIfam" id="TIGR02063">
    <property type="entry name" value="RNase_R"/>
    <property type="match status" value="1"/>
</dbReference>
<evidence type="ECO:0000313" key="11">
    <source>
        <dbReference type="EMBL" id="GAA3927424.1"/>
    </source>
</evidence>
<reference evidence="12" key="1">
    <citation type="journal article" date="2019" name="Int. J. Syst. Evol. Microbiol.">
        <title>The Global Catalogue of Microorganisms (GCM) 10K type strain sequencing project: providing services to taxonomists for standard genome sequencing and annotation.</title>
        <authorList>
            <consortium name="The Broad Institute Genomics Platform"/>
            <consortium name="The Broad Institute Genome Sequencing Center for Infectious Disease"/>
            <person name="Wu L."/>
            <person name="Ma J."/>
        </authorList>
    </citation>
    <scope>NUCLEOTIDE SEQUENCE [LARGE SCALE GENOMIC DNA]</scope>
    <source>
        <strain evidence="12">JCM 17551</strain>
    </source>
</reference>